<keyword evidence="2" id="KW-1185">Reference proteome</keyword>
<evidence type="ECO:0000313" key="1">
    <source>
        <dbReference type="EMBL" id="KAJ1675063.1"/>
    </source>
</evidence>
<comment type="caution">
    <text evidence="1">The sequence shown here is derived from an EMBL/GenBank/DDBJ whole genome shotgun (WGS) entry which is preliminary data.</text>
</comment>
<organism evidence="1 2">
    <name type="scientific">Spiromyces aspiralis</name>
    <dbReference type="NCBI Taxonomy" id="68401"/>
    <lineage>
        <taxon>Eukaryota</taxon>
        <taxon>Fungi</taxon>
        <taxon>Fungi incertae sedis</taxon>
        <taxon>Zoopagomycota</taxon>
        <taxon>Kickxellomycotina</taxon>
        <taxon>Kickxellomycetes</taxon>
        <taxon>Kickxellales</taxon>
        <taxon>Kickxellaceae</taxon>
        <taxon>Spiromyces</taxon>
    </lineage>
</organism>
<keyword evidence="1" id="KW-0808">Transferase</keyword>
<dbReference type="EMBL" id="JAMZIH010005511">
    <property type="protein sequence ID" value="KAJ1675063.1"/>
    <property type="molecule type" value="Genomic_DNA"/>
</dbReference>
<gene>
    <name evidence="1" type="primary">COQ3</name>
    <name evidence="1" type="ORF">EV182_002009</name>
</gene>
<accession>A0ACC1HH54</accession>
<evidence type="ECO:0000313" key="2">
    <source>
        <dbReference type="Proteomes" id="UP001145114"/>
    </source>
</evidence>
<protein>
    <submittedName>
        <fullName evidence="1">Hexaprenyldihydroxybenzoate methyltransferase, mitochondrial</fullName>
    </submittedName>
</protein>
<proteinExistence type="predicted"/>
<sequence>MTVTFNQLDDGMFNGMFNDITYRAPKVPTLYTVKSLGQDALNQEVYGRMTNTYVFDNNETVQVVLLNGDGDPHPFHLHGNTFQVVARGDDINEFSVDKIPNNPNPMRRDTVVLPAEGYVVLRFLADNPGAWLFHCHNEWHMISGLSSVFVVDPISIQNNQSISSEMQSFCPYSNFKTEGNAAGNKGLSMTGDLDGPHVIDYSIHGSGIGALAACVISAVLGFLAVIWYSLSDPALDPKPDSTAARCYSARSSVSPDEVTKFSALSAEWWDPSGPFKPLHQMNPTRVEYIAEWSRLLKRPISDTKRLFGLSVLDVGCGGGMLDESLARLGAAVTGIDASEKNIAIAKAHAKKDPVLSSDKSSLTYVCTTAEELTKNRQVFDLVISSEVIEHVVDPQQFIATLVSLTKPGGLLCMTTINKTLLAGLLDIVLPEYILGIVPRGTHNYDRFVRPDQVRKALRMAGCHLLDISGLWYLPFFGTWKVVRPDIGGIPNAGIQANYIFCAQRPK</sequence>
<keyword evidence="1" id="KW-0489">Methyltransferase</keyword>
<dbReference type="Proteomes" id="UP001145114">
    <property type="component" value="Unassembled WGS sequence"/>
</dbReference>
<name>A0ACC1HH54_9FUNG</name>
<reference evidence="1" key="1">
    <citation type="submission" date="2022-06" db="EMBL/GenBank/DDBJ databases">
        <title>Phylogenomic reconstructions and comparative analyses of Kickxellomycotina fungi.</title>
        <authorList>
            <person name="Reynolds N.K."/>
            <person name="Stajich J.E."/>
            <person name="Barry K."/>
            <person name="Grigoriev I.V."/>
            <person name="Crous P."/>
            <person name="Smith M.E."/>
        </authorList>
    </citation>
    <scope>NUCLEOTIDE SEQUENCE</scope>
    <source>
        <strain evidence="1">RSA 2271</strain>
    </source>
</reference>